<evidence type="ECO:0000256" key="7">
    <source>
        <dbReference type="ARBA" id="ARBA00023160"/>
    </source>
</evidence>
<evidence type="ECO:0000256" key="4">
    <source>
        <dbReference type="ARBA" id="ARBA00022832"/>
    </source>
</evidence>
<evidence type="ECO:0000256" key="2">
    <source>
        <dbReference type="ARBA" id="ARBA00009233"/>
    </source>
</evidence>
<evidence type="ECO:0000256" key="1">
    <source>
        <dbReference type="ARBA" id="ARBA00005194"/>
    </source>
</evidence>
<gene>
    <name evidence="13" type="ORF">Y88_1288</name>
</gene>
<keyword evidence="4" id="KW-0276">Fatty acid metabolism</keyword>
<dbReference type="PIRSF" id="PIRSF000094">
    <property type="entry name" value="Enoyl-ACP_rdct"/>
    <property type="match status" value="1"/>
</dbReference>
<name>F1Z7Z9_9SPHN</name>
<feature type="binding site" evidence="12">
    <location>
        <position position="35"/>
    </location>
    <ligand>
        <name>NAD(+)</name>
        <dbReference type="ChEBI" id="CHEBI:57540"/>
    </ligand>
</feature>
<feature type="binding site" evidence="12">
    <location>
        <begin position="212"/>
        <end position="216"/>
    </location>
    <ligand>
        <name>NAD(+)</name>
        <dbReference type="ChEBI" id="CHEBI:57540"/>
    </ligand>
</feature>
<dbReference type="PANTHER" id="PTHR43159:SF2">
    <property type="entry name" value="ENOYL-[ACYL-CARRIER-PROTEIN] REDUCTASE [NADH], CHLOROPLASTIC"/>
    <property type="match status" value="1"/>
</dbReference>
<evidence type="ECO:0000313" key="14">
    <source>
        <dbReference type="Proteomes" id="UP000004728"/>
    </source>
</evidence>
<accession>F1Z7Z9</accession>
<dbReference type="EMBL" id="AEWJ01000037">
    <property type="protein sequence ID" value="EGD59226.1"/>
    <property type="molecule type" value="Genomic_DNA"/>
</dbReference>
<keyword evidence="5 9" id="KW-0560">Oxidoreductase</keyword>
<dbReference type="PANTHER" id="PTHR43159">
    <property type="entry name" value="ENOYL-[ACYL-CARRIER-PROTEIN] REDUCTASE"/>
    <property type="match status" value="1"/>
</dbReference>
<evidence type="ECO:0000256" key="11">
    <source>
        <dbReference type="PIRSR" id="PIRSR000094-2"/>
    </source>
</evidence>
<keyword evidence="7 9" id="KW-0275">Fatty acid biosynthesis</keyword>
<dbReference type="Pfam" id="PF13561">
    <property type="entry name" value="adh_short_C2"/>
    <property type="match status" value="1"/>
</dbReference>
<dbReference type="InterPro" id="IPR002347">
    <property type="entry name" value="SDR_fam"/>
</dbReference>
<keyword evidence="3 9" id="KW-0444">Lipid biosynthesis</keyword>
<evidence type="ECO:0000256" key="10">
    <source>
        <dbReference type="PIRSR" id="PIRSR000094-1"/>
    </source>
</evidence>
<dbReference type="InterPro" id="IPR014358">
    <property type="entry name" value="Enoyl-ACP_Rdtase_NADH"/>
</dbReference>
<evidence type="ECO:0000256" key="6">
    <source>
        <dbReference type="ARBA" id="ARBA00023098"/>
    </source>
</evidence>
<feature type="active site" description="Proton acceptor" evidence="10">
    <location>
        <position position="166"/>
    </location>
</feature>
<dbReference type="Proteomes" id="UP000004728">
    <property type="component" value="Unassembled WGS sequence"/>
</dbReference>
<comment type="similarity">
    <text evidence="2 9">Belongs to the short-chain dehydrogenases/reductases (SDR) family. FabI subfamily.</text>
</comment>
<evidence type="ECO:0000313" key="13">
    <source>
        <dbReference type="EMBL" id="EGD59226.1"/>
    </source>
</evidence>
<dbReference type="SUPFAM" id="SSF51735">
    <property type="entry name" value="NAD(P)-binding Rossmann-fold domains"/>
    <property type="match status" value="1"/>
</dbReference>
<dbReference type="HOGENOM" id="CLU_010194_10_1_5"/>
<dbReference type="AlphaFoldDB" id="F1Z7Z9"/>
<dbReference type="PRINTS" id="PR00081">
    <property type="entry name" value="GDHRDH"/>
</dbReference>
<comment type="pathway">
    <text evidence="1">Lipid metabolism; fatty acid biosynthesis.</text>
</comment>
<feature type="binding site" evidence="11">
    <location>
        <position position="116"/>
    </location>
    <ligand>
        <name>substrate</name>
    </ligand>
</feature>
<comment type="caution">
    <text evidence="13">The sequence shown here is derived from an EMBL/GenBank/DDBJ whole genome shotgun (WGS) entry which is preliminary data.</text>
</comment>
<evidence type="ECO:0000256" key="5">
    <source>
        <dbReference type="ARBA" id="ARBA00023002"/>
    </source>
</evidence>
<feature type="binding site" evidence="12">
    <location>
        <position position="183"/>
    </location>
    <ligand>
        <name>NAD(+)</name>
        <dbReference type="ChEBI" id="CHEBI:57540"/>
    </ligand>
</feature>
<keyword evidence="14" id="KW-1185">Reference proteome</keyword>
<feature type="binding site" evidence="12">
    <location>
        <begin position="41"/>
        <end position="42"/>
    </location>
    <ligand>
        <name>NAD(+)</name>
        <dbReference type="ChEBI" id="CHEBI:57540"/>
    </ligand>
</feature>
<proteinExistence type="inferred from homology"/>
<evidence type="ECO:0000256" key="8">
    <source>
        <dbReference type="ARBA" id="ARBA00048572"/>
    </source>
</evidence>
<dbReference type="Gene3D" id="3.40.50.720">
    <property type="entry name" value="NAD(P)-binding Rossmann-like Domain"/>
    <property type="match status" value="1"/>
</dbReference>
<comment type="catalytic activity">
    <reaction evidence="8 9">
        <text>a 2,3-saturated acyl-[ACP] + NAD(+) = a (2E)-enoyl-[ACP] + NADH + H(+)</text>
        <dbReference type="Rhea" id="RHEA:10240"/>
        <dbReference type="Rhea" id="RHEA-COMP:9925"/>
        <dbReference type="Rhea" id="RHEA-COMP:9926"/>
        <dbReference type="ChEBI" id="CHEBI:15378"/>
        <dbReference type="ChEBI" id="CHEBI:57540"/>
        <dbReference type="ChEBI" id="CHEBI:57945"/>
        <dbReference type="ChEBI" id="CHEBI:78784"/>
        <dbReference type="ChEBI" id="CHEBI:78785"/>
        <dbReference type="EC" id="1.3.1.9"/>
    </reaction>
</comment>
<dbReference type="GO" id="GO:0006633">
    <property type="term" value="P:fatty acid biosynthetic process"/>
    <property type="evidence" value="ECO:0007669"/>
    <property type="project" value="UniProtKB-UniPathway"/>
</dbReference>
<dbReference type="InParanoid" id="F1Z7Z9"/>
<reference evidence="13 14" key="1">
    <citation type="journal article" date="2012" name="J. Bacteriol.">
        <title>Draft Genome Sequence of Novosphingobium nitrogenifigens Y88T.</title>
        <authorList>
            <person name="Strabala T.J."/>
            <person name="Macdonald L."/>
            <person name="Liu V."/>
            <person name="Smit A.M."/>
        </authorList>
    </citation>
    <scope>NUCLEOTIDE SEQUENCE [LARGE SCALE GENOMIC DNA]</scope>
    <source>
        <strain evidence="13 14">DSM 19370</strain>
    </source>
</reference>
<evidence type="ECO:0000256" key="3">
    <source>
        <dbReference type="ARBA" id="ARBA00022516"/>
    </source>
</evidence>
<protein>
    <recommendedName>
        <fullName evidence="9">Enoyl-[acyl-carrier-protein] reductase [NADH]</fullName>
        <ecNumber evidence="9">1.3.1.9</ecNumber>
    </recommendedName>
</protein>
<dbReference type="Gene3D" id="1.10.8.400">
    <property type="entry name" value="Enoyl acyl carrier protein reductase"/>
    <property type="match status" value="1"/>
</dbReference>
<dbReference type="NCBIfam" id="NF005717">
    <property type="entry name" value="PRK07533.1"/>
    <property type="match status" value="1"/>
</dbReference>
<organism evidence="13 14">
    <name type="scientific">Novosphingobium nitrogenifigens DSM 19370</name>
    <dbReference type="NCBI Taxonomy" id="983920"/>
    <lineage>
        <taxon>Bacteria</taxon>
        <taxon>Pseudomonadati</taxon>
        <taxon>Pseudomonadota</taxon>
        <taxon>Alphaproteobacteria</taxon>
        <taxon>Sphingomonadales</taxon>
        <taxon>Sphingomonadaceae</taxon>
        <taxon>Novosphingobium</taxon>
    </lineage>
</organism>
<dbReference type="GO" id="GO:0004318">
    <property type="term" value="F:enoyl-[acyl-carrier-protein] reductase (NADH) activity"/>
    <property type="evidence" value="ECO:0007669"/>
    <property type="project" value="UniProtKB-EC"/>
</dbReference>
<feature type="active site" description="Proton acceptor" evidence="10">
    <location>
        <position position="176"/>
    </location>
</feature>
<evidence type="ECO:0000256" key="12">
    <source>
        <dbReference type="PIRSR" id="PIRSR000094-3"/>
    </source>
</evidence>
<dbReference type="UniPathway" id="UPA00094"/>
<dbReference type="eggNOG" id="COG0623">
    <property type="taxonomic scope" value="Bacteria"/>
</dbReference>
<dbReference type="InterPro" id="IPR036291">
    <property type="entry name" value="NAD(P)-bd_dom_sf"/>
</dbReference>
<dbReference type="STRING" id="983920.Y88_1288"/>
<keyword evidence="6" id="KW-0443">Lipid metabolism</keyword>
<dbReference type="EC" id="1.3.1.9" evidence="9"/>
<evidence type="ECO:0000256" key="9">
    <source>
        <dbReference type="PIRNR" id="PIRNR000094"/>
    </source>
</evidence>
<keyword evidence="9 12" id="KW-0520">NAD</keyword>
<sequence length="275" mass="28725">MQSGVYPSAAIRHGGRNDMISNGLALAGKKGLIIGLADARSIAWGCAQVLHECGAEFVLTCVSEKARVAVQPLADSLGAELVVLDFRQEGDLEKVMADLAVRWGAVDFVIHSAAYAPHDALANGLIECPADSFAQAMDLSCHSFVRTARAARSLMSEGGSLLAMSYLGGERVIDGYAVMGCVKAALESVVRVLASELGGQGIRVNAVSPGPIVTRAAGGLQHFDAMVAYAHDRSPLKRDVGIEDVGWMAAFLVSERAAAVTGDTHYVDAGVNIMG</sequence>
<dbReference type="RefSeq" id="WP_008065323.1">
    <property type="nucleotide sequence ID" value="NZ_GL876926.1"/>
</dbReference>
<dbReference type="OrthoDB" id="9803628at2"/>